<proteinExistence type="predicted"/>
<dbReference type="Proteomes" id="UP000324965">
    <property type="component" value="Unassembled WGS sequence"/>
</dbReference>
<evidence type="ECO:0000256" key="1">
    <source>
        <dbReference type="ARBA" id="ARBA00022527"/>
    </source>
</evidence>
<evidence type="ECO:0000259" key="2">
    <source>
        <dbReference type="Pfam" id="PF13581"/>
    </source>
</evidence>
<dbReference type="InterPro" id="IPR050267">
    <property type="entry name" value="Anti-sigma-factor_SerPK"/>
</dbReference>
<dbReference type="InterPro" id="IPR003594">
    <property type="entry name" value="HATPase_dom"/>
</dbReference>
<name>A0A5B0BL20_9ACTN</name>
<dbReference type="Gene3D" id="3.30.565.10">
    <property type="entry name" value="Histidine kinase-like ATPase, C-terminal domain"/>
    <property type="match status" value="1"/>
</dbReference>
<keyword evidence="1" id="KW-0723">Serine/threonine-protein kinase</keyword>
<keyword evidence="3" id="KW-0067">ATP-binding</keyword>
<sequence>MESARSRGAGASGVPALAAAVSLTGEGGSIAEARHFAADFLTRARTDHSVSVSARAMDLTQLVASELVTNAHKYAPGPVLMELRIAGALVSVTVRDGVRARPAARAVDPLRVGQHGLEIVMAVAHAFRVDLEPDGKRVTASIALTDEPA</sequence>
<reference evidence="3 4" key="1">
    <citation type="submission" date="2019-05" db="EMBL/GenBank/DDBJ databases">
        <authorList>
            <person name="Hariharan J."/>
            <person name="Choudoir M.J."/>
            <person name="Diebold P."/>
            <person name="Panke-Buisse K."/>
            <person name="Buckley D.H."/>
        </authorList>
    </citation>
    <scope>NUCLEOTIDE SEQUENCE [LARGE SCALE GENOMIC DNA]</scope>
    <source>
        <strain evidence="3 4">SUN51</strain>
    </source>
</reference>
<evidence type="ECO:0000313" key="3">
    <source>
        <dbReference type="EMBL" id="KAA0941425.1"/>
    </source>
</evidence>
<gene>
    <name evidence="3" type="ORF">FGF04_05510</name>
</gene>
<organism evidence="3 4">
    <name type="scientific">Streptomyces apricus</name>
    <dbReference type="NCBI Taxonomy" id="1828112"/>
    <lineage>
        <taxon>Bacteria</taxon>
        <taxon>Bacillati</taxon>
        <taxon>Actinomycetota</taxon>
        <taxon>Actinomycetes</taxon>
        <taxon>Kitasatosporales</taxon>
        <taxon>Streptomycetaceae</taxon>
        <taxon>Streptomyces</taxon>
    </lineage>
</organism>
<keyword evidence="4" id="KW-1185">Reference proteome</keyword>
<dbReference type="EMBL" id="VDFC01000015">
    <property type="protein sequence ID" value="KAA0941425.1"/>
    <property type="molecule type" value="Genomic_DNA"/>
</dbReference>
<dbReference type="PANTHER" id="PTHR35526:SF3">
    <property type="entry name" value="ANTI-SIGMA-F FACTOR RSBW"/>
    <property type="match status" value="1"/>
</dbReference>
<dbReference type="AlphaFoldDB" id="A0A5B0BL20"/>
<dbReference type="GO" id="GO:0004674">
    <property type="term" value="F:protein serine/threonine kinase activity"/>
    <property type="evidence" value="ECO:0007669"/>
    <property type="project" value="UniProtKB-KW"/>
</dbReference>
<keyword evidence="3" id="KW-0547">Nucleotide-binding</keyword>
<dbReference type="RefSeq" id="WP_149510090.1">
    <property type="nucleotide sequence ID" value="NZ_VDFC01000015.1"/>
</dbReference>
<evidence type="ECO:0000313" key="4">
    <source>
        <dbReference type="Proteomes" id="UP000324965"/>
    </source>
</evidence>
<dbReference type="PANTHER" id="PTHR35526">
    <property type="entry name" value="ANTI-SIGMA-F FACTOR RSBW-RELATED"/>
    <property type="match status" value="1"/>
</dbReference>
<feature type="domain" description="Histidine kinase/HSP90-like ATPase" evidence="2">
    <location>
        <begin position="29"/>
        <end position="141"/>
    </location>
</feature>
<accession>A0A5B0BL20</accession>
<dbReference type="Pfam" id="PF13581">
    <property type="entry name" value="HATPase_c_2"/>
    <property type="match status" value="1"/>
</dbReference>
<dbReference type="SUPFAM" id="SSF55874">
    <property type="entry name" value="ATPase domain of HSP90 chaperone/DNA topoisomerase II/histidine kinase"/>
    <property type="match status" value="1"/>
</dbReference>
<dbReference type="CDD" id="cd16936">
    <property type="entry name" value="HATPase_RsbW-like"/>
    <property type="match status" value="1"/>
</dbReference>
<dbReference type="InterPro" id="IPR036890">
    <property type="entry name" value="HATPase_C_sf"/>
</dbReference>
<keyword evidence="1" id="KW-0808">Transferase</keyword>
<dbReference type="GO" id="GO:0005524">
    <property type="term" value="F:ATP binding"/>
    <property type="evidence" value="ECO:0007669"/>
    <property type="project" value="UniProtKB-KW"/>
</dbReference>
<protein>
    <submittedName>
        <fullName evidence="3">ATP-binding protein</fullName>
    </submittedName>
</protein>
<comment type="caution">
    <text evidence="3">The sequence shown here is derived from an EMBL/GenBank/DDBJ whole genome shotgun (WGS) entry which is preliminary data.</text>
</comment>
<keyword evidence="1" id="KW-0418">Kinase</keyword>